<dbReference type="InterPro" id="IPR025406">
    <property type="entry name" value="DUF4132"/>
</dbReference>
<accession>A0A1I5AXI8</accession>
<dbReference type="Pfam" id="PF13569">
    <property type="entry name" value="DUF4132"/>
    <property type="match status" value="1"/>
</dbReference>
<sequence length="1117" mass="120965">MATAADENTWAMPDAWRRLAHPRRDRPGPWPEARIDAPAARKARALVDGAYSEIETVLALPGTAPELAERARTHLNGQRDPLGAAVVAAAAVSLRGLRESGGEDPFRDAWAAEHGLPFAARAYAELCEITVDYVQAGSRRTWGGVRARRQSDHVGGWWADERAARHLRSLLAAAGEGVYAEAVAGLAGARRTSLQSMVVSYLVPTRLDWADEVFTDPLIARLPHHLTFRWMLFCSLGAPEQVDPAALPLGYYDRSPGIVATVVDGVGPSAAVPLLARALDDRYVDGDTSRNLLDALARLPVDEAFQALVDRFDRKYVRPALSAAARTFPGRALRLLAAAPRGPEVEELLRAHLLTHPDLAEAMPPELPEESRAAVEAARASIVRLPEAPDGALPPLLADPPWTRPRSRARPVVIKDLGSPGTRSIAWEPGERDEWTVDLHHLWRWVDRLDWHVQVGKFEKGDLPAHMHPLFFVEGPEDLVRPLLAGWEPPDPWDVGEWMRVVVARFELDALDAAVFAARRDPAGAGGILLPYLSDDVARLMADWLVRLKQAGTTARAWFRRHGLGAVPALLPPALGKAGAGRRAAEAALRRIAAGESAEAVVEAARVHGDAAAAAIEALLAVDPLDLLPSKIPQAGDWADVRLLPQILLRDRARALPDAAARHVVTMLAMSRPGEVYAGVDAVRDLCDRESLAEFGWGLFRQWEAQGAPSKDGWALTQLGLTGDDGTVRRLTPVIRAWPGDGGHAKAVAGLDVLATIGTDVALMHLHGIAQRVRFKALRARAQDKIAEVAAGLELTAERLADRLVPDFGLDAGGTMTLDYGPRRFVVGFDEQLRPFVSDESGKRRKALPKPGAKDDPDLAPAAYKAYSTLKKDVRTVAADQLRRLETCMVTRRRWPVREFEELLAGHPLVRHIVRRLVWLACDGDRDGDGYGGATTAFRVAEDGTFADVDDDVLTLAGSAAVGVAHPVDLDGSLGAWSEVFADYEILQPFPQIGRAVHRLADEERAGGRLPRFEGLTVPVGKVLGLTSRGWERGAPQDAGVECWISRRLPGDRCLAIDLDPGIAVGAVDALPDQTLRAVALTRRPDQLWRGGGPTASFADLDPVTASEILADLATLT</sequence>
<feature type="domain" description="DUF4132" evidence="2">
    <location>
        <begin position="842"/>
        <end position="1031"/>
    </location>
</feature>
<reference evidence="3 4" key="1">
    <citation type="submission" date="2016-10" db="EMBL/GenBank/DDBJ databases">
        <authorList>
            <person name="de Groot N.N."/>
        </authorList>
    </citation>
    <scope>NUCLEOTIDE SEQUENCE [LARGE SCALE GENOMIC DNA]</scope>
    <source>
        <strain evidence="3 4">DSM 43067</strain>
    </source>
</reference>
<keyword evidence="4" id="KW-1185">Reference proteome</keyword>
<dbReference type="EMBL" id="FOVH01000002">
    <property type="protein sequence ID" value="SFN67081.1"/>
    <property type="molecule type" value="Genomic_DNA"/>
</dbReference>
<dbReference type="STRING" id="1993.SAMN04489713_102745"/>
<dbReference type="eggNOG" id="COG3831">
    <property type="taxonomic scope" value="Bacteria"/>
</dbReference>
<dbReference type="RefSeq" id="WP_075020552.1">
    <property type="nucleotide sequence ID" value="NZ_FOVH01000002.1"/>
</dbReference>
<dbReference type="Proteomes" id="UP000183413">
    <property type="component" value="Unassembled WGS sequence"/>
</dbReference>
<proteinExistence type="predicted"/>
<evidence type="ECO:0000259" key="2">
    <source>
        <dbReference type="Pfam" id="PF13569"/>
    </source>
</evidence>
<gene>
    <name evidence="3" type="ORF">SAMN04489713_102745</name>
</gene>
<name>A0A1I5AXI8_9ACTN</name>
<organism evidence="3 4">
    <name type="scientific">Actinomadura madurae</name>
    <dbReference type="NCBI Taxonomy" id="1993"/>
    <lineage>
        <taxon>Bacteria</taxon>
        <taxon>Bacillati</taxon>
        <taxon>Actinomycetota</taxon>
        <taxon>Actinomycetes</taxon>
        <taxon>Streptosporangiales</taxon>
        <taxon>Thermomonosporaceae</taxon>
        <taxon>Actinomadura</taxon>
    </lineage>
</organism>
<dbReference type="InParanoid" id="A0A1I5AXI8"/>
<dbReference type="AlphaFoldDB" id="A0A1I5AXI8"/>
<evidence type="ECO:0000313" key="4">
    <source>
        <dbReference type="Proteomes" id="UP000183413"/>
    </source>
</evidence>
<protein>
    <recommendedName>
        <fullName evidence="2">DUF4132 domain-containing protein</fullName>
    </recommendedName>
</protein>
<evidence type="ECO:0000256" key="1">
    <source>
        <dbReference type="SAM" id="MobiDB-lite"/>
    </source>
</evidence>
<evidence type="ECO:0000313" key="3">
    <source>
        <dbReference type="EMBL" id="SFN67081.1"/>
    </source>
</evidence>
<feature type="region of interest" description="Disordered" evidence="1">
    <location>
        <begin position="840"/>
        <end position="859"/>
    </location>
</feature>